<keyword evidence="1" id="KW-0812">Transmembrane</keyword>
<comment type="caution">
    <text evidence="2">The sequence shown here is derived from an EMBL/GenBank/DDBJ whole genome shotgun (WGS) entry which is preliminary data.</text>
</comment>
<name>A0A480AZR6_9FIRM</name>
<sequence length="86" mass="9137">MEVSLASLLTSPIASTVIAILVVVIAFKLAFYTIKKVIVNVVLGLATYMVCIHVLNIPMDIGVGIWALTVLFGPIPMALAALYHGL</sequence>
<reference evidence="2 3" key="1">
    <citation type="submission" date="2019-03" db="EMBL/GenBank/DDBJ databases">
        <title>Draft genome sequences of two Veillonella tobetsuensis clinical isolates from intraoperative bronchial fluids of elderly patients with pulmonary carcinoma.</title>
        <authorList>
            <person name="Akiyama T."/>
        </authorList>
    </citation>
    <scope>NUCLEOTIDE SEQUENCE [LARGE SCALE GENOMIC DNA]</scope>
    <source>
        <strain evidence="2 3">PAGU 1578</strain>
    </source>
</reference>
<dbReference type="Proteomes" id="UP000300381">
    <property type="component" value="Unassembled WGS sequence"/>
</dbReference>
<evidence type="ECO:0000256" key="1">
    <source>
        <dbReference type="SAM" id="Phobius"/>
    </source>
</evidence>
<feature type="transmembrane region" description="Helical" evidence="1">
    <location>
        <begin position="63"/>
        <end position="83"/>
    </location>
</feature>
<organism evidence="2 3">
    <name type="scientific">Veillonella tobetsuensis</name>
    <dbReference type="NCBI Taxonomy" id="1110546"/>
    <lineage>
        <taxon>Bacteria</taxon>
        <taxon>Bacillati</taxon>
        <taxon>Bacillota</taxon>
        <taxon>Negativicutes</taxon>
        <taxon>Veillonellales</taxon>
        <taxon>Veillonellaceae</taxon>
        <taxon>Veillonella</taxon>
    </lineage>
</organism>
<keyword evidence="1" id="KW-1133">Transmembrane helix</keyword>
<evidence type="ECO:0000313" key="2">
    <source>
        <dbReference type="EMBL" id="GCL67249.1"/>
    </source>
</evidence>
<accession>A0A480AZR6</accession>
<feature type="transmembrane region" description="Helical" evidence="1">
    <location>
        <begin position="38"/>
        <end position="57"/>
    </location>
</feature>
<dbReference type="EMBL" id="BJCQ01000016">
    <property type="protein sequence ID" value="GCL67249.1"/>
    <property type="molecule type" value="Genomic_DNA"/>
</dbReference>
<protein>
    <submittedName>
        <fullName evidence="2">Uncharacterized protein</fullName>
    </submittedName>
</protein>
<evidence type="ECO:0000313" key="3">
    <source>
        <dbReference type="Proteomes" id="UP000300381"/>
    </source>
</evidence>
<gene>
    <name evidence="2" type="ORF">PAGU1578_08700</name>
</gene>
<dbReference type="RefSeq" id="WP_137660721.1">
    <property type="nucleotide sequence ID" value="NZ_BJCQ01000016.1"/>
</dbReference>
<feature type="transmembrane region" description="Helical" evidence="1">
    <location>
        <begin position="12"/>
        <end position="31"/>
    </location>
</feature>
<proteinExistence type="predicted"/>
<dbReference type="AlphaFoldDB" id="A0A480AZR6"/>
<keyword evidence="1" id="KW-0472">Membrane</keyword>